<evidence type="ECO:0000256" key="2">
    <source>
        <dbReference type="SAM" id="SignalP"/>
    </source>
</evidence>
<evidence type="ECO:0000313" key="3">
    <source>
        <dbReference type="EMBL" id="SHN27313.1"/>
    </source>
</evidence>
<sequence length="174" mass="17993">MRKAVLGIAAAATVLAAWFAPDDDGVVVAPAAATPREAPASALAAAEAPAAAPTVDLHIHARVSDEELGDAFAKQSWGGQAAPSAPLKPAEARAAAPQAEAASGPPPLPFQYLGRYSDDGNTAYFFQVDGQNVIARPGEKINDSYRLERVSDGTLHVLYLPLNQPQTLVVGDAN</sequence>
<evidence type="ECO:0000256" key="1">
    <source>
        <dbReference type="SAM" id="MobiDB-lite"/>
    </source>
</evidence>
<gene>
    <name evidence="3" type="ORF">SAMN05192549_106396</name>
</gene>
<feature type="chain" id="PRO_5013223806" description="Prolin-rich transmembrane protein" evidence="2">
    <location>
        <begin position="20"/>
        <end position="174"/>
    </location>
</feature>
<dbReference type="STRING" id="551987.SAMN05192549_106396"/>
<feature type="compositionally biased region" description="Low complexity" evidence="1">
    <location>
        <begin position="85"/>
        <end position="103"/>
    </location>
</feature>
<proteinExistence type="predicted"/>
<organism evidence="3 4">
    <name type="scientific">Duganella sacchari</name>
    <dbReference type="NCBI Taxonomy" id="551987"/>
    <lineage>
        <taxon>Bacteria</taxon>
        <taxon>Pseudomonadati</taxon>
        <taxon>Pseudomonadota</taxon>
        <taxon>Betaproteobacteria</taxon>
        <taxon>Burkholderiales</taxon>
        <taxon>Oxalobacteraceae</taxon>
        <taxon>Telluria group</taxon>
        <taxon>Duganella</taxon>
    </lineage>
</organism>
<reference evidence="4" key="1">
    <citation type="submission" date="2016-11" db="EMBL/GenBank/DDBJ databases">
        <authorList>
            <person name="Varghese N."/>
            <person name="Submissions S."/>
        </authorList>
    </citation>
    <scope>NUCLEOTIDE SEQUENCE [LARGE SCALE GENOMIC DNA]</scope>
    <source>
        <strain evidence="4">Sac-22</strain>
    </source>
</reference>
<dbReference type="OrthoDB" id="9182900at2"/>
<evidence type="ECO:0000313" key="4">
    <source>
        <dbReference type="Proteomes" id="UP000184339"/>
    </source>
</evidence>
<accession>A0A1M7QA45</accession>
<name>A0A1M7QA45_9BURK</name>
<protein>
    <recommendedName>
        <fullName evidence="5">Prolin-rich transmembrane protein</fullName>
    </recommendedName>
</protein>
<feature type="region of interest" description="Disordered" evidence="1">
    <location>
        <begin position="75"/>
        <end position="107"/>
    </location>
</feature>
<keyword evidence="2" id="KW-0732">Signal</keyword>
<evidence type="ECO:0008006" key="5">
    <source>
        <dbReference type="Google" id="ProtNLM"/>
    </source>
</evidence>
<dbReference type="AlphaFoldDB" id="A0A1M7QA45"/>
<keyword evidence="4" id="KW-1185">Reference proteome</keyword>
<dbReference type="RefSeq" id="WP_072786116.1">
    <property type="nucleotide sequence ID" value="NZ_FRCX01000006.1"/>
</dbReference>
<dbReference type="EMBL" id="FRCX01000006">
    <property type="protein sequence ID" value="SHN27313.1"/>
    <property type="molecule type" value="Genomic_DNA"/>
</dbReference>
<feature type="signal peptide" evidence="2">
    <location>
        <begin position="1"/>
        <end position="19"/>
    </location>
</feature>
<dbReference type="Proteomes" id="UP000184339">
    <property type="component" value="Unassembled WGS sequence"/>
</dbReference>